<accession>A0A6C0LZE9</accession>
<evidence type="ECO:0000313" key="2">
    <source>
        <dbReference type="EMBL" id="QHU35760.1"/>
    </source>
</evidence>
<keyword evidence="1" id="KW-0472">Membrane</keyword>
<name>A0A6C0LZE9_9ZZZZ</name>
<evidence type="ECO:0000256" key="1">
    <source>
        <dbReference type="SAM" id="Phobius"/>
    </source>
</evidence>
<reference evidence="2" key="1">
    <citation type="journal article" date="2020" name="Nature">
        <title>Giant virus diversity and host interactions through global metagenomics.</title>
        <authorList>
            <person name="Schulz F."/>
            <person name="Roux S."/>
            <person name="Paez-Espino D."/>
            <person name="Jungbluth S."/>
            <person name="Walsh D.A."/>
            <person name="Denef V.J."/>
            <person name="McMahon K.D."/>
            <person name="Konstantinidis K.T."/>
            <person name="Eloe-Fadrosh E.A."/>
            <person name="Kyrpides N.C."/>
            <person name="Woyke T."/>
        </authorList>
    </citation>
    <scope>NUCLEOTIDE SEQUENCE</scope>
    <source>
        <strain evidence="2">GVMAG-S-1035085-51</strain>
    </source>
</reference>
<dbReference type="EMBL" id="MN740611">
    <property type="protein sequence ID" value="QHU35760.1"/>
    <property type="molecule type" value="Genomic_DNA"/>
</dbReference>
<sequence length="93" mass="10864">MTSRTLTIEFTQLILLLCLVGYTVWIWSKSLNSCSNNFSEKYLALHTQYTTLLKEHNKNKQFMSSLGNTKVKHINEIDVDDFDIDLDLDLDNY</sequence>
<proteinExistence type="predicted"/>
<feature type="transmembrane region" description="Helical" evidence="1">
    <location>
        <begin position="7"/>
        <end position="27"/>
    </location>
</feature>
<organism evidence="2">
    <name type="scientific">viral metagenome</name>
    <dbReference type="NCBI Taxonomy" id="1070528"/>
    <lineage>
        <taxon>unclassified sequences</taxon>
        <taxon>metagenomes</taxon>
        <taxon>organismal metagenomes</taxon>
    </lineage>
</organism>
<keyword evidence="1" id="KW-1133">Transmembrane helix</keyword>
<keyword evidence="1" id="KW-0812">Transmembrane</keyword>
<protein>
    <submittedName>
        <fullName evidence="2">Uncharacterized protein</fullName>
    </submittedName>
</protein>
<dbReference type="AlphaFoldDB" id="A0A6C0LZE9"/>